<comment type="caution">
    <text evidence="13">The sequence shown here is derived from an EMBL/GenBank/DDBJ whole genome shotgun (WGS) entry which is preliminary data.</text>
</comment>
<name>S3MR78_9GAMM</name>
<evidence type="ECO:0000259" key="11">
    <source>
        <dbReference type="Pfam" id="PF13953"/>
    </source>
</evidence>
<evidence type="ECO:0000256" key="10">
    <source>
        <dbReference type="SAM" id="SignalP"/>
    </source>
</evidence>
<comment type="similarity">
    <text evidence="2 9">Belongs to the fimbrial export usher family.</text>
</comment>
<dbReference type="Gene3D" id="3.10.20.410">
    <property type="match status" value="1"/>
</dbReference>
<dbReference type="AlphaFoldDB" id="S3MR78"/>
<dbReference type="PANTHER" id="PTHR30451">
    <property type="entry name" value="OUTER MEMBRANE USHER PROTEIN"/>
    <property type="match status" value="1"/>
</dbReference>
<dbReference type="FunFam" id="2.60.40.3110:FF:000001">
    <property type="entry name" value="Putative fimbrial outer membrane usher"/>
    <property type="match status" value="1"/>
</dbReference>
<comment type="subcellular location">
    <subcellularLocation>
        <location evidence="1 9">Cell outer membrane</location>
        <topology evidence="1 9">Multi-pass membrane protein</topology>
    </subcellularLocation>
</comment>
<dbReference type="SUPFAM" id="SSF141729">
    <property type="entry name" value="FimD N-terminal domain-like"/>
    <property type="match status" value="1"/>
</dbReference>
<evidence type="ECO:0000313" key="13">
    <source>
        <dbReference type="EMBL" id="EPF70107.1"/>
    </source>
</evidence>
<dbReference type="STRING" id="632955.GCA_000829675_02475"/>
<dbReference type="RefSeq" id="WP_016657493.1">
    <property type="nucleotide sequence ID" value="NZ_KE340355.1"/>
</dbReference>
<dbReference type="Gene3D" id="2.60.40.3110">
    <property type="match status" value="1"/>
</dbReference>
<evidence type="ECO:0000256" key="5">
    <source>
        <dbReference type="ARBA" id="ARBA00022692"/>
    </source>
</evidence>
<dbReference type="PANTHER" id="PTHR30451:SF20">
    <property type="entry name" value="FIMBRIAE USHER"/>
    <property type="match status" value="1"/>
</dbReference>
<organism evidence="13 14">
    <name type="scientific">Acinetobacter rudis CIP 110305</name>
    <dbReference type="NCBI Taxonomy" id="421052"/>
    <lineage>
        <taxon>Bacteria</taxon>
        <taxon>Pseudomonadati</taxon>
        <taxon>Pseudomonadota</taxon>
        <taxon>Gammaproteobacteria</taxon>
        <taxon>Moraxellales</taxon>
        <taxon>Moraxellaceae</taxon>
        <taxon>Acinetobacter</taxon>
    </lineage>
</organism>
<keyword evidence="3 9" id="KW-0813">Transport</keyword>
<evidence type="ECO:0000256" key="6">
    <source>
        <dbReference type="ARBA" id="ARBA00022729"/>
    </source>
</evidence>
<dbReference type="HOGENOM" id="CLU_009120_1_0_6"/>
<feature type="domain" description="PapC-like C-terminal" evidence="11">
    <location>
        <begin position="755"/>
        <end position="818"/>
    </location>
</feature>
<dbReference type="EMBL" id="ATGI01000038">
    <property type="protein sequence ID" value="EPF70107.1"/>
    <property type="molecule type" value="Genomic_DNA"/>
</dbReference>
<keyword evidence="5 9" id="KW-0812">Transmembrane</keyword>
<evidence type="ECO:0000256" key="9">
    <source>
        <dbReference type="RuleBase" id="RU003884"/>
    </source>
</evidence>
<dbReference type="InterPro" id="IPR042186">
    <property type="entry name" value="FimD_plug_dom"/>
</dbReference>
<evidence type="ECO:0000259" key="12">
    <source>
        <dbReference type="Pfam" id="PF13954"/>
    </source>
</evidence>
<keyword evidence="4" id="KW-1134">Transmembrane beta strand</keyword>
<evidence type="ECO:0000256" key="4">
    <source>
        <dbReference type="ARBA" id="ARBA00022452"/>
    </source>
</evidence>
<evidence type="ECO:0000313" key="14">
    <source>
        <dbReference type="Proteomes" id="UP000014568"/>
    </source>
</evidence>
<dbReference type="Pfam" id="PF13954">
    <property type="entry name" value="PapC_N"/>
    <property type="match status" value="1"/>
</dbReference>
<keyword evidence="6 10" id="KW-0732">Signal</keyword>
<protein>
    <recommendedName>
        <fullName evidence="15">Outer membrane usher protein</fullName>
    </recommendedName>
</protein>
<keyword evidence="8 9" id="KW-0998">Cell outer membrane</keyword>
<dbReference type="Gene3D" id="2.60.40.2070">
    <property type="match status" value="1"/>
</dbReference>
<gene>
    <name evidence="13" type="ORF">F945_03124</name>
</gene>
<dbReference type="GO" id="GO:0015473">
    <property type="term" value="F:fimbrial usher porin activity"/>
    <property type="evidence" value="ECO:0007669"/>
    <property type="project" value="InterPro"/>
</dbReference>
<feature type="signal peptide" evidence="10">
    <location>
        <begin position="1"/>
        <end position="26"/>
    </location>
</feature>
<evidence type="ECO:0000256" key="2">
    <source>
        <dbReference type="ARBA" id="ARBA00008064"/>
    </source>
</evidence>
<dbReference type="InterPro" id="IPR018030">
    <property type="entry name" value="Fimbrial_membr_usher_CS"/>
</dbReference>
<keyword evidence="7 9" id="KW-0472">Membrane</keyword>
<dbReference type="InterPro" id="IPR000015">
    <property type="entry name" value="Fimb_usher"/>
</dbReference>
<evidence type="ECO:0000256" key="8">
    <source>
        <dbReference type="ARBA" id="ARBA00023237"/>
    </source>
</evidence>
<feature type="chain" id="PRO_5004512032" description="Outer membrane usher protein" evidence="10">
    <location>
        <begin position="27"/>
        <end position="835"/>
    </location>
</feature>
<dbReference type="PATRIC" id="fig|421052.3.peg.3055"/>
<dbReference type="PROSITE" id="PS01151">
    <property type="entry name" value="FIMBRIAL_USHER"/>
    <property type="match status" value="1"/>
</dbReference>
<evidence type="ECO:0008006" key="15">
    <source>
        <dbReference type="Google" id="ProtNLM"/>
    </source>
</evidence>
<dbReference type="GO" id="GO:0009279">
    <property type="term" value="C:cell outer membrane"/>
    <property type="evidence" value="ECO:0007669"/>
    <property type="project" value="UniProtKB-SubCell"/>
</dbReference>
<dbReference type="Pfam" id="PF00577">
    <property type="entry name" value="Usher"/>
    <property type="match status" value="1"/>
</dbReference>
<evidence type="ECO:0000256" key="7">
    <source>
        <dbReference type="ARBA" id="ARBA00023136"/>
    </source>
</evidence>
<dbReference type="InterPro" id="IPR043142">
    <property type="entry name" value="PapC-like_C_sf"/>
</dbReference>
<dbReference type="Proteomes" id="UP000014568">
    <property type="component" value="Unassembled WGS sequence"/>
</dbReference>
<dbReference type="InterPro" id="IPR025949">
    <property type="entry name" value="PapC-like_C"/>
</dbReference>
<dbReference type="OrthoDB" id="6554712at2"/>
<feature type="domain" description="PapC N-terminal" evidence="12">
    <location>
        <begin position="46"/>
        <end position="184"/>
    </location>
</feature>
<evidence type="ECO:0000256" key="3">
    <source>
        <dbReference type="ARBA" id="ARBA00022448"/>
    </source>
</evidence>
<proteinExistence type="inferred from homology"/>
<evidence type="ECO:0000256" key="1">
    <source>
        <dbReference type="ARBA" id="ARBA00004571"/>
    </source>
</evidence>
<reference evidence="13 14" key="1">
    <citation type="submission" date="2013-06" db="EMBL/GenBank/DDBJ databases">
        <title>The Genome Sequence of Acinetobacter rudis CIP 110305.</title>
        <authorList>
            <consortium name="The Broad Institute Genome Sequencing Platform"/>
            <consortium name="The Broad Institute Genome Sequencing Center for Infectious Disease"/>
            <person name="Cerqueira G."/>
            <person name="Feldgarden M."/>
            <person name="Courvalin P."/>
            <person name="Perichon B."/>
            <person name="Grillot-Courvalin C."/>
            <person name="Clermont D."/>
            <person name="Rocha E."/>
            <person name="Yoon E.-J."/>
            <person name="Nemec A."/>
            <person name="Young S.K."/>
            <person name="Zeng Q."/>
            <person name="Gargeya S."/>
            <person name="Fitzgerald M."/>
            <person name="Abouelleil A."/>
            <person name="Alvarado L."/>
            <person name="Berlin A.M."/>
            <person name="Chapman S.B."/>
            <person name="Dewar J."/>
            <person name="Goldberg J."/>
            <person name="Griggs A."/>
            <person name="Gujja S."/>
            <person name="Hansen M."/>
            <person name="Howarth C."/>
            <person name="Imamovic A."/>
            <person name="Larimer J."/>
            <person name="McCowan C."/>
            <person name="Murphy C."/>
            <person name="Pearson M."/>
            <person name="Priest M."/>
            <person name="Roberts A."/>
            <person name="Saif S."/>
            <person name="Shea T."/>
            <person name="Sykes S."/>
            <person name="Wortman J."/>
            <person name="Nusbaum C."/>
            <person name="Birren B."/>
        </authorList>
    </citation>
    <scope>NUCLEOTIDE SEQUENCE [LARGE SCALE GENOMIC DNA]</scope>
    <source>
        <strain evidence="13 14">CIP 110305</strain>
    </source>
</reference>
<accession>S3MR78</accession>
<dbReference type="eggNOG" id="COG3188">
    <property type="taxonomic scope" value="Bacteria"/>
</dbReference>
<dbReference type="InterPro" id="IPR037224">
    <property type="entry name" value="PapC_N_sf"/>
</dbReference>
<dbReference type="InterPro" id="IPR025885">
    <property type="entry name" value="PapC_N"/>
</dbReference>
<dbReference type="Gene3D" id="2.60.40.2610">
    <property type="entry name" value="Outer membrane usher protein FimD, plug domain"/>
    <property type="match status" value="1"/>
</dbReference>
<keyword evidence="9" id="KW-1029">Fimbrium biogenesis</keyword>
<dbReference type="GO" id="GO:0009297">
    <property type="term" value="P:pilus assembly"/>
    <property type="evidence" value="ECO:0007669"/>
    <property type="project" value="InterPro"/>
</dbReference>
<sequence length="835" mass="93375">MDKIKSSFKIKLLTRCCLQVGLFAAAFPIYMMGMTASATSVSNYAEFDQSMLFGTAEGIKFSDYAYGNPIHEGRYLLNIYVNGQWMGRKELDFKAIESSKAIDHCFDFASLTQLGIDSEKIQQHSQCQALSSWIDSASTRFNFNEMRYDISIPQAYLKRNIRGYVSPEAWDRGINAGFLSYSFNTQQTYYDHEDVDLQYLSLNAGINLAGWQFRHNAVATRQKGIDSEYNNINSYAQRAFPMLKAVVTLGESYTSGELFDSFAFTGAQLRSDDRMLPETQMGYAPVIRGVAQTQAMVEVRQNNQLIYQLSVAPGAFVIDDLYPTGYGGEIQVTIREANGQIQRFNVPYASVAKMLRPGNVRYAVTAGQVRNKNLQQEDYFLQGSYQHGINNTVTAYTGTLLTENYRAFQLGSAFSTGLGAISFDVTHASTDLPNTDKKTSQGQSYKLGYSKMWRPTNTNLSLAASHYSTSGYYNFQDANNTQDYLRRGLSADQLGRYRSQYELSLNQNFPDAWGSMYFLGSWREYWGQSQTQSDFQLGYSNHYKQLNYSLSVQKVWDGQGNKDNHYFLTLSLPLEFKRRNLNLSHTTSDYGNNTNISGSFDRNNVFSYGVTASDVGYNRRALSANLQYRSPYATAVVSASSGQDYDQWGANLTGAVVAHAEGVSFSPDMVDTMVLVKADQATGSSVNNTTGLKIDHRGYAVIPNVTPYRLNEISIDPKAALSKVELLSNSVELAPYAGAISRVEFKTKAGFPLVIKAKRVSGEHLPFAANVYDAQNKLVGVVSQASQIMLRTEELSNTLYVKWGESEEHQCQVSYTLTAQALKKDGYQLVEEQCQ</sequence>
<dbReference type="Pfam" id="PF13953">
    <property type="entry name" value="PapC_C"/>
    <property type="match status" value="1"/>
</dbReference>
<keyword evidence="14" id="KW-1185">Reference proteome</keyword>